<evidence type="ECO:0000313" key="3">
    <source>
        <dbReference type="Proteomes" id="UP000061382"/>
    </source>
</evidence>
<organism evidence="2 3">
    <name type="scientific">Rufibacter tibetensis</name>
    <dbReference type="NCBI Taxonomy" id="512763"/>
    <lineage>
        <taxon>Bacteria</taxon>
        <taxon>Pseudomonadati</taxon>
        <taxon>Bacteroidota</taxon>
        <taxon>Cytophagia</taxon>
        <taxon>Cytophagales</taxon>
        <taxon>Hymenobacteraceae</taxon>
        <taxon>Rufibacter</taxon>
    </lineage>
</organism>
<feature type="domain" description="HD" evidence="1">
    <location>
        <begin position="31"/>
        <end position="126"/>
    </location>
</feature>
<dbReference type="CDD" id="cd00077">
    <property type="entry name" value="HDc"/>
    <property type="match status" value="1"/>
</dbReference>
<dbReference type="Pfam" id="PF01966">
    <property type="entry name" value="HD"/>
    <property type="match status" value="1"/>
</dbReference>
<protein>
    <recommendedName>
        <fullName evidence="1">HD domain-containing protein</fullName>
    </recommendedName>
</protein>
<sequence length="199" mass="23080">MPQTKLQLVYQHIVTKLQEELPVELSYHCARHTLDVFHQAQAIAEYEGIKDPEELLLLQVSALYHDSGFLQAYDQHEEKSCDLARADLPGFGFSPAQIETICGLILATKVPQVPQTKLQEILCDADLDYLGRNDFFQIGETLFQEFLSYGVLQDEVRWNQLQVRFLENHRFFTCFSKNNREKKKQKHLKLIKAKLTQPS</sequence>
<dbReference type="Gene3D" id="1.10.3210.10">
    <property type="entry name" value="Hypothetical protein af1432"/>
    <property type="match status" value="1"/>
</dbReference>
<keyword evidence="3" id="KW-1185">Reference proteome</keyword>
<dbReference type="SUPFAM" id="SSF109604">
    <property type="entry name" value="HD-domain/PDEase-like"/>
    <property type="match status" value="1"/>
</dbReference>
<dbReference type="AlphaFoldDB" id="A0A0P0CSY3"/>
<dbReference type="PATRIC" id="fig|512763.3.peg.2755"/>
<reference evidence="2 3" key="1">
    <citation type="submission" date="2015-08" db="EMBL/GenBank/DDBJ databases">
        <title>Complete genome sequence of Rufibacter tibetensis strain 1351t, a radiation-resistant bacterium from tibet plateau.</title>
        <authorList>
            <person name="Dai J."/>
        </authorList>
    </citation>
    <scope>NUCLEOTIDE SEQUENCE [LARGE SCALE GENOMIC DNA]</scope>
    <source>
        <strain evidence="2 3">1351</strain>
    </source>
</reference>
<proteinExistence type="predicted"/>
<dbReference type="EMBL" id="CP012643">
    <property type="protein sequence ID" value="ALI99653.1"/>
    <property type="molecule type" value="Genomic_DNA"/>
</dbReference>
<dbReference type="KEGG" id="rti:DC20_12565"/>
<dbReference type="STRING" id="512763.DC20_12565"/>
<dbReference type="InterPro" id="IPR006674">
    <property type="entry name" value="HD_domain"/>
</dbReference>
<dbReference type="RefSeq" id="WP_062544146.1">
    <property type="nucleotide sequence ID" value="NZ_CP012643.1"/>
</dbReference>
<name>A0A0P0CSY3_9BACT</name>
<evidence type="ECO:0000313" key="2">
    <source>
        <dbReference type="EMBL" id="ALI99653.1"/>
    </source>
</evidence>
<evidence type="ECO:0000259" key="1">
    <source>
        <dbReference type="Pfam" id="PF01966"/>
    </source>
</evidence>
<accession>A0A0P0CSY3</accession>
<dbReference type="Proteomes" id="UP000061382">
    <property type="component" value="Chromosome"/>
</dbReference>
<gene>
    <name evidence="2" type="ORF">DC20_12565</name>
</gene>
<dbReference type="OrthoDB" id="5728337at2"/>
<dbReference type="InterPro" id="IPR003607">
    <property type="entry name" value="HD/PDEase_dom"/>
</dbReference>